<organism evidence="2 3">
    <name type="scientific">Candidatus Saganbacteria bacterium</name>
    <dbReference type="NCBI Taxonomy" id="2575572"/>
    <lineage>
        <taxon>Bacteria</taxon>
        <taxon>Bacillati</taxon>
        <taxon>Saganbacteria</taxon>
    </lineage>
</organism>
<dbReference type="EMBL" id="JACRKR010000102">
    <property type="protein sequence ID" value="MBI5078787.1"/>
    <property type="molecule type" value="Genomic_DNA"/>
</dbReference>
<reference evidence="2" key="1">
    <citation type="submission" date="2020-07" db="EMBL/GenBank/DDBJ databases">
        <title>Huge and variable diversity of episymbiotic CPR bacteria and DPANN archaea in groundwater ecosystems.</title>
        <authorList>
            <person name="He C.Y."/>
            <person name="Keren R."/>
            <person name="Whittaker M."/>
            <person name="Farag I.F."/>
            <person name="Doudna J."/>
            <person name="Cate J.H.D."/>
            <person name="Banfield J.F."/>
        </authorList>
    </citation>
    <scope>NUCLEOTIDE SEQUENCE</scope>
    <source>
        <strain evidence="2">NC_groundwater_1860_Pr3_B-0.1um_51_7</strain>
    </source>
</reference>
<evidence type="ECO:0000256" key="1">
    <source>
        <dbReference type="SAM" id="MobiDB-lite"/>
    </source>
</evidence>
<accession>A0A9D6UMC0</accession>
<evidence type="ECO:0000313" key="2">
    <source>
        <dbReference type="EMBL" id="MBI5078787.1"/>
    </source>
</evidence>
<feature type="compositionally biased region" description="Basic and acidic residues" evidence="1">
    <location>
        <begin position="303"/>
        <end position="316"/>
    </location>
</feature>
<dbReference type="Proteomes" id="UP000808761">
    <property type="component" value="Unassembled WGS sequence"/>
</dbReference>
<comment type="caution">
    <text evidence="2">The sequence shown here is derived from an EMBL/GenBank/DDBJ whole genome shotgun (WGS) entry which is preliminary data.</text>
</comment>
<protein>
    <submittedName>
        <fullName evidence="2">Uncharacterized protein</fullName>
    </submittedName>
</protein>
<proteinExistence type="predicted"/>
<sequence>MKCPKCDYSSFEYLNTCKKCGSDLTVHKTELGIDFPRAESLGIMAVIRQETSGISAEAAVAVVEEAEGGDMLSGTSGIEAAITADTDFKDLGAGIDLEEHGDLDLSGLGESSDETASISLPSIDEEEISLGDEETAPIAEKEEEFSLDLSGLEETAPASGAVEEPKADEMDLGEFDLSEPEASSGDISGIEAGDLPVGDESTGSQLEGALGLGEEEETVVPSAEPAGLDDISLDLGGEEIAGEPSEAEKVEDAGLDLGDMDLDAHAEVSAETAKEEPSASADLDGLNLDLDLSDLDLDQPAVEPEKKEGKEKKKEEDIDDLGINLDDLKLE</sequence>
<dbReference type="AlphaFoldDB" id="A0A9D6UMC0"/>
<feature type="compositionally biased region" description="Acidic residues" evidence="1">
    <location>
        <begin position="123"/>
        <end position="146"/>
    </location>
</feature>
<evidence type="ECO:0000313" key="3">
    <source>
        <dbReference type="Proteomes" id="UP000808761"/>
    </source>
</evidence>
<feature type="region of interest" description="Disordered" evidence="1">
    <location>
        <begin position="104"/>
        <end position="260"/>
    </location>
</feature>
<feature type="compositionally biased region" description="Acidic residues" evidence="1">
    <location>
        <begin position="170"/>
        <end position="179"/>
    </location>
</feature>
<feature type="region of interest" description="Disordered" evidence="1">
    <location>
        <begin position="294"/>
        <end position="331"/>
    </location>
</feature>
<name>A0A9D6UMC0_UNCSA</name>
<gene>
    <name evidence="2" type="ORF">HZB08_02070</name>
</gene>